<name>A0A1I0QMF6_9EURY</name>
<evidence type="ECO:0000256" key="1">
    <source>
        <dbReference type="SAM" id="Phobius"/>
    </source>
</evidence>
<dbReference type="STRING" id="1202768.SAMN05216285_3755"/>
<organism evidence="3 4">
    <name type="scientific">Natrinema salifodinae</name>
    <dbReference type="NCBI Taxonomy" id="1202768"/>
    <lineage>
        <taxon>Archaea</taxon>
        <taxon>Methanobacteriati</taxon>
        <taxon>Methanobacteriota</taxon>
        <taxon>Stenosarchaea group</taxon>
        <taxon>Halobacteria</taxon>
        <taxon>Halobacteriales</taxon>
        <taxon>Natrialbaceae</taxon>
        <taxon>Natrinema</taxon>
    </lineage>
</organism>
<gene>
    <name evidence="3" type="ORF">SAMN05216285_3755</name>
</gene>
<feature type="transmembrane region" description="Helical" evidence="1">
    <location>
        <begin position="33"/>
        <end position="51"/>
    </location>
</feature>
<protein>
    <submittedName>
        <fullName evidence="3">PH domain-containing protein</fullName>
    </submittedName>
</protein>
<dbReference type="PANTHER" id="PTHR37938:SF1">
    <property type="entry name" value="BLL0215 PROTEIN"/>
    <property type="match status" value="1"/>
</dbReference>
<evidence type="ECO:0000313" key="3">
    <source>
        <dbReference type="EMBL" id="SEW28263.1"/>
    </source>
</evidence>
<dbReference type="PANTHER" id="PTHR37938">
    <property type="entry name" value="BLL0215 PROTEIN"/>
    <property type="match status" value="1"/>
</dbReference>
<dbReference type="eggNOG" id="arCOG04619">
    <property type="taxonomic scope" value="Archaea"/>
</dbReference>
<evidence type="ECO:0000313" key="4">
    <source>
        <dbReference type="Proteomes" id="UP000183275"/>
    </source>
</evidence>
<dbReference type="Proteomes" id="UP000183275">
    <property type="component" value="Unassembled WGS sequence"/>
</dbReference>
<dbReference type="RefSeq" id="WP_049991504.1">
    <property type="nucleotide sequence ID" value="NZ_FOIS01000004.1"/>
</dbReference>
<feature type="domain" description="YdbS-like PH" evidence="2">
    <location>
        <begin position="80"/>
        <end position="152"/>
    </location>
</feature>
<reference evidence="4" key="1">
    <citation type="submission" date="2016-10" db="EMBL/GenBank/DDBJ databases">
        <authorList>
            <person name="Varghese N."/>
        </authorList>
    </citation>
    <scope>NUCLEOTIDE SEQUENCE [LARGE SCALE GENOMIC DNA]</scope>
    <source>
        <strain evidence="4">CGMCC 1.12284</strain>
    </source>
</reference>
<accession>A0A1I0QMF6</accession>
<keyword evidence="1" id="KW-0472">Membrane</keyword>
<dbReference type="InterPro" id="IPR005182">
    <property type="entry name" value="YdbS-like_PH"/>
</dbReference>
<proteinExistence type="predicted"/>
<dbReference type="OrthoDB" id="203544at2157"/>
<feature type="transmembrane region" description="Helical" evidence="1">
    <location>
        <begin position="57"/>
        <end position="79"/>
    </location>
</feature>
<evidence type="ECO:0000259" key="2">
    <source>
        <dbReference type="Pfam" id="PF03703"/>
    </source>
</evidence>
<dbReference type="Pfam" id="PF03703">
    <property type="entry name" value="bPH_2"/>
    <property type="match status" value="1"/>
</dbReference>
<dbReference type="EMBL" id="FOIS01000004">
    <property type="protein sequence ID" value="SEW28263.1"/>
    <property type="molecule type" value="Genomic_DNA"/>
</dbReference>
<dbReference type="AlphaFoldDB" id="A0A1I0QMF6"/>
<keyword evidence="1" id="KW-0812">Transmembrane</keyword>
<keyword evidence="4" id="KW-1185">Reference proteome</keyword>
<keyword evidence="1" id="KW-1133">Transmembrane helix</keyword>
<sequence>MALGSTPDWFHISDDENIVWESRPHPITMGARLPVGVALALAGFVVTGWSATDGVGLLTLLGLLATAAGAALAVARYLVWTNTRYVITSSELYKKRGIVSRDVTQFRLERVQNTSLSQSGIGRLLGYGDLTVYTAGSGDPELTFERVPNPDRASSRLSDQLEAVATDRDPRTV</sequence>